<gene>
    <name evidence="1" type="ORF">TrRE_jg13606</name>
</gene>
<reference evidence="1" key="1">
    <citation type="submission" date="2022-07" db="EMBL/GenBank/DDBJ databases">
        <title>Genome analysis of Parmales, a sister group of diatoms, reveals the evolutionary specialization of diatoms from phago-mixotrophs to photoautotrophs.</title>
        <authorList>
            <person name="Ban H."/>
            <person name="Sato S."/>
            <person name="Yoshikawa S."/>
            <person name="Kazumasa Y."/>
            <person name="Nakamura Y."/>
            <person name="Ichinomiya M."/>
            <person name="Saitoh K."/>
            <person name="Sato N."/>
            <person name="Blanc-Mathieu R."/>
            <person name="Endo H."/>
            <person name="Kuwata A."/>
            <person name="Ogata H."/>
        </authorList>
    </citation>
    <scope>NUCLEOTIDE SEQUENCE</scope>
</reference>
<dbReference type="Proteomes" id="UP001165082">
    <property type="component" value="Unassembled WGS sequence"/>
</dbReference>
<evidence type="ECO:0000313" key="1">
    <source>
        <dbReference type="EMBL" id="GMH57629.1"/>
    </source>
</evidence>
<keyword evidence="2" id="KW-1185">Reference proteome</keyword>
<feature type="non-terminal residue" evidence="1">
    <location>
        <position position="1"/>
    </location>
</feature>
<protein>
    <submittedName>
        <fullName evidence="1">Uncharacterized protein</fullName>
    </submittedName>
</protein>
<dbReference type="EMBL" id="BRXZ01002233">
    <property type="protein sequence ID" value="GMH57629.1"/>
    <property type="molecule type" value="Genomic_DNA"/>
</dbReference>
<proteinExistence type="predicted"/>
<dbReference type="AlphaFoldDB" id="A0A9W6ZMZ9"/>
<evidence type="ECO:0000313" key="2">
    <source>
        <dbReference type="Proteomes" id="UP001165082"/>
    </source>
</evidence>
<name>A0A9W6ZMZ9_9STRA</name>
<feature type="non-terminal residue" evidence="1">
    <location>
        <position position="109"/>
    </location>
</feature>
<comment type="caution">
    <text evidence="1">The sequence shown here is derived from an EMBL/GenBank/DDBJ whole genome shotgun (WGS) entry which is preliminary data.</text>
</comment>
<sequence length="109" mass="12098">SSLEYAGEYITTCEHAQTFIATYMKQIISILLDQDFVKLNTMPNEKNCVEKSLQNAVKVIARDLDRAVKTSSVSTLLTTLGMLFNPARLFYQKPKNSYNSSSSSSSSSS</sequence>
<organism evidence="1 2">
    <name type="scientific">Triparma retinervis</name>
    <dbReference type="NCBI Taxonomy" id="2557542"/>
    <lineage>
        <taxon>Eukaryota</taxon>
        <taxon>Sar</taxon>
        <taxon>Stramenopiles</taxon>
        <taxon>Ochrophyta</taxon>
        <taxon>Bolidophyceae</taxon>
        <taxon>Parmales</taxon>
        <taxon>Triparmaceae</taxon>
        <taxon>Triparma</taxon>
    </lineage>
</organism>
<accession>A0A9W6ZMZ9</accession>